<evidence type="ECO:0000259" key="1">
    <source>
        <dbReference type="Pfam" id="PF18765"/>
    </source>
</evidence>
<reference evidence="2 3" key="1">
    <citation type="submission" date="2015-09" db="EMBL/GenBank/DDBJ databases">
        <authorList>
            <consortium name="Pathogen Informatics"/>
        </authorList>
    </citation>
    <scope>NUCLEOTIDE SEQUENCE [LARGE SCALE GENOMIC DNA]</scope>
    <source>
        <strain evidence="2 3">2789STDY5834855</strain>
    </source>
</reference>
<dbReference type="GeneID" id="83013712"/>
<dbReference type="InterPro" id="IPR052930">
    <property type="entry name" value="TA_antitoxin_MntA"/>
</dbReference>
<proteinExistence type="predicted"/>
<dbReference type="PANTHER" id="PTHR43852:SF3">
    <property type="entry name" value="NUCLEOTIDYLTRANSFERASE"/>
    <property type="match status" value="1"/>
</dbReference>
<evidence type="ECO:0000313" key="3">
    <source>
        <dbReference type="Proteomes" id="UP000095558"/>
    </source>
</evidence>
<dbReference type="InterPro" id="IPR043519">
    <property type="entry name" value="NT_sf"/>
</dbReference>
<dbReference type="Proteomes" id="UP000095558">
    <property type="component" value="Unassembled WGS sequence"/>
</dbReference>
<dbReference type="Gene3D" id="3.30.460.10">
    <property type="entry name" value="Beta Polymerase, domain 2"/>
    <property type="match status" value="1"/>
</dbReference>
<dbReference type="Pfam" id="PF18765">
    <property type="entry name" value="Polbeta"/>
    <property type="match status" value="1"/>
</dbReference>
<organism evidence="2 3">
    <name type="scientific">Clostridium disporicum</name>
    <dbReference type="NCBI Taxonomy" id="84024"/>
    <lineage>
        <taxon>Bacteria</taxon>
        <taxon>Bacillati</taxon>
        <taxon>Bacillota</taxon>
        <taxon>Clostridia</taxon>
        <taxon>Eubacteriales</taxon>
        <taxon>Clostridiaceae</taxon>
        <taxon>Clostridium</taxon>
    </lineage>
</organism>
<dbReference type="RefSeq" id="WP_052330658.1">
    <property type="nucleotide sequence ID" value="NZ_CYZV01000010.1"/>
</dbReference>
<keyword evidence="2" id="KW-0808">Transferase</keyword>
<dbReference type="GO" id="GO:0016740">
    <property type="term" value="F:transferase activity"/>
    <property type="evidence" value="ECO:0007669"/>
    <property type="project" value="UniProtKB-KW"/>
</dbReference>
<evidence type="ECO:0000313" key="2">
    <source>
        <dbReference type="EMBL" id="CUN97225.1"/>
    </source>
</evidence>
<dbReference type="CDD" id="cd05403">
    <property type="entry name" value="NT_KNTase_like"/>
    <property type="match status" value="1"/>
</dbReference>
<dbReference type="InterPro" id="IPR041633">
    <property type="entry name" value="Polbeta"/>
</dbReference>
<accession>A0A174BBX5</accession>
<gene>
    <name evidence="2" type="ORF">ERS852470_01133</name>
</gene>
<sequence>MSFNRNILGENSKEDILRLVKSNEFKEIFKRNNIENVIIFGSLTKDDFNEESDIDIAIIGENKISDTVDLNLTLELEDFLGRSIDLIDINDEEIENIIKIEALNSDMVIIKDRIYEETYNYYDNLFRENIEFWNRLDRVVLDSE</sequence>
<feature type="domain" description="Polymerase beta nucleotidyltransferase" evidence="1">
    <location>
        <begin position="24"/>
        <end position="110"/>
    </location>
</feature>
<dbReference type="EMBL" id="CYZV01000010">
    <property type="protein sequence ID" value="CUN97225.1"/>
    <property type="molecule type" value="Genomic_DNA"/>
</dbReference>
<dbReference type="SUPFAM" id="SSF81301">
    <property type="entry name" value="Nucleotidyltransferase"/>
    <property type="match status" value="1"/>
</dbReference>
<dbReference type="AlphaFoldDB" id="A0A174BBX5"/>
<dbReference type="PANTHER" id="PTHR43852">
    <property type="entry name" value="NUCLEOTIDYLTRANSFERASE"/>
    <property type="match status" value="1"/>
</dbReference>
<protein>
    <submittedName>
        <fullName evidence="2">Putative nucleotidyltransferase</fullName>
    </submittedName>
</protein>
<name>A0A174BBX5_9CLOT</name>